<dbReference type="Pfam" id="PF00440">
    <property type="entry name" value="TetR_N"/>
    <property type="match status" value="1"/>
</dbReference>
<evidence type="ECO:0000313" key="4">
    <source>
        <dbReference type="EMBL" id="GAA1682390.1"/>
    </source>
</evidence>
<feature type="domain" description="HTH tetR-type" evidence="3">
    <location>
        <begin position="6"/>
        <end position="66"/>
    </location>
</feature>
<keyword evidence="5" id="KW-1185">Reference proteome</keyword>
<dbReference type="InterPro" id="IPR050109">
    <property type="entry name" value="HTH-type_TetR-like_transc_reg"/>
</dbReference>
<evidence type="ECO:0000256" key="1">
    <source>
        <dbReference type="ARBA" id="ARBA00023125"/>
    </source>
</evidence>
<dbReference type="InterPro" id="IPR009057">
    <property type="entry name" value="Homeodomain-like_sf"/>
</dbReference>
<dbReference type="PANTHER" id="PTHR30055:SF235">
    <property type="entry name" value="TRANSCRIPTIONAL REGULATORY PROTEIN"/>
    <property type="match status" value="1"/>
</dbReference>
<dbReference type="Gene3D" id="1.10.357.10">
    <property type="entry name" value="Tetracycline Repressor, domain 2"/>
    <property type="match status" value="1"/>
</dbReference>
<comment type="caution">
    <text evidence="4">The sequence shown here is derived from an EMBL/GenBank/DDBJ whole genome shotgun (WGS) entry which is preliminary data.</text>
</comment>
<dbReference type="Proteomes" id="UP001500618">
    <property type="component" value="Unassembled WGS sequence"/>
</dbReference>
<dbReference type="Pfam" id="PF17933">
    <property type="entry name" value="TetR_C_25"/>
    <property type="match status" value="1"/>
</dbReference>
<evidence type="ECO:0000256" key="2">
    <source>
        <dbReference type="PROSITE-ProRule" id="PRU00335"/>
    </source>
</evidence>
<dbReference type="RefSeq" id="WP_344311329.1">
    <property type="nucleotide sequence ID" value="NZ_BAAANY010000010.1"/>
</dbReference>
<dbReference type="EMBL" id="BAAANY010000010">
    <property type="protein sequence ID" value="GAA1682390.1"/>
    <property type="molecule type" value="Genomic_DNA"/>
</dbReference>
<name>A0ABN2H5N2_9ACTN</name>
<reference evidence="4 5" key="1">
    <citation type="journal article" date="2019" name="Int. J. Syst. Evol. Microbiol.">
        <title>The Global Catalogue of Microorganisms (GCM) 10K type strain sequencing project: providing services to taxonomists for standard genome sequencing and annotation.</title>
        <authorList>
            <consortium name="The Broad Institute Genomics Platform"/>
            <consortium name="The Broad Institute Genome Sequencing Center for Infectious Disease"/>
            <person name="Wu L."/>
            <person name="Ma J."/>
        </authorList>
    </citation>
    <scope>NUCLEOTIDE SEQUENCE [LARGE SCALE GENOMIC DNA]</scope>
    <source>
        <strain evidence="4 5">JCM 14718</strain>
    </source>
</reference>
<proteinExistence type="predicted"/>
<dbReference type="PRINTS" id="PR00455">
    <property type="entry name" value="HTHTETR"/>
</dbReference>
<organism evidence="4 5">
    <name type="scientific">Fodinicola feengrottensis</name>
    <dbReference type="NCBI Taxonomy" id="435914"/>
    <lineage>
        <taxon>Bacteria</taxon>
        <taxon>Bacillati</taxon>
        <taxon>Actinomycetota</taxon>
        <taxon>Actinomycetes</taxon>
        <taxon>Mycobacteriales</taxon>
        <taxon>Fodinicola</taxon>
    </lineage>
</organism>
<dbReference type="SUPFAM" id="SSF46689">
    <property type="entry name" value="Homeodomain-like"/>
    <property type="match status" value="1"/>
</dbReference>
<gene>
    <name evidence="4" type="ORF">GCM10009765_34500</name>
</gene>
<evidence type="ECO:0000259" key="3">
    <source>
        <dbReference type="PROSITE" id="PS50977"/>
    </source>
</evidence>
<dbReference type="InterPro" id="IPR041484">
    <property type="entry name" value="TetR_C_25"/>
</dbReference>
<evidence type="ECO:0000313" key="5">
    <source>
        <dbReference type="Proteomes" id="UP001500618"/>
    </source>
</evidence>
<dbReference type="PROSITE" id="PS50977">
    <property type="entry name" value="HTH_TETR_2"/>
    <property type="match status" value="1"/>
</dbReference>
<accession>A0ABN2H5N2</accession>
<keyword evidence="1 2" id="KW-0238">DNA-binding</keyword>
<sequence length="214" mass="22914">MNEDDLTARARIRNAALRQFADKGVKGTTIRGVAEAAGVSPALVQHHFGSKEQLREACDAYVMEYIRGAATEAVDERGLDDPRFLASTYATAPPVMTYLGRALVEGSPAAAAMFDEMVDMTEQYLKTYGQLPPGDLRAQAVVFTAMKLGITVLHGHVARALGDEAFGPATTARVGQASLDVVSPALVGPEMADLARAGIDRYQQENGTKEQDDE</sequence>
<dbReference type="PANTHER" id="PTHR30055">
    <property type="entry name" value="HTH-TYPE TRANSCRIPTIONAL REGULATOR RUTR"/>
    <property type="match status" value="1"/>
</dbReference>
<protein>
    <submittedName>
        <fullName evidence="4">TetR/AcrR family transcriptional regulator</fullName>
    </submittedName>
</protein>
<dbReference type="InterPro" id="IPR001647">
    <property type="entry name" value="HTH_TetR"/>
</dbReference>
<feature type="DNA-binding region" description="H-T-H motif" evidence="2">
    <location>
        <begin position="29"/>
        <end position="48"/>
    </location>
</feature>